<dbReference type="Pfam" id="PF00725">
    <property type="entry name" value="3HCDH"/>
    <property type="match status" value="1"/>
</dbReference>
<dbReference type="EMBL" id="CP070619">
    <property type="protein sequence ID" value="QSE93001.1"/>
    <property type="molecule type" value="Genomic_DNA"/>
</dbReference>
<proteinExistence type="inferred from homology"/>
<dbReference type="InterPro" id="IPR013328">
    <property type="entry name" value="6PGD_dom2"/>
</dbReference>
<keyword evidence="3" id="KW-0560">Oxidoreductase</keyword>
<evidence type="ECO:0000256" key="3">
    <source>
        <dbReference type="ARBA" id="ARBA00023002"/>
    </source>
</evidence>
<accession>A0A974W8C4</accession>
<dbReference type="Proteomes" id="UP000662986">
    <property type="component" value="Chromosome"/>
</dbReference>
<protein>
    <submittedName>
        <fullName evidence="6">3-hydroxyacyl-CoA dehydrogenase family protein</fullName>
    </submittedName>
</protein>
<dbReference type="InterPro" id="IPR036291">
    <property type="entry name" value="NAD(P)-bd_dom_sf"/>
</dbReference>
<comment type="pathway">
    <text evidence="1">Lipid metabolism; butanoate metabolism.</text>
</comment>
<dbReference type="PANTHER" id="PTHR48075:SF5">
    <property type="entry name" value="3-HYDROXYBUTYRYL-COA DEHYDROGENASE"/>
    <property type="match status" value="1"/>
</dbReference>
<comment type="similarity">
    <text evidence="2">Belongs to the 3-hydroxyacyl-CoA dehydrogenase family.</text>
</comment>
<dbReference type="PIRSF" id="PIRSF000105">
    <property type="entry name" value="HCDH"/>
    <property type="match status" value="1"/>
</dbReference>
<dbReference type="InterPro" id="IPR008927">
    <property type="entry name" value="6-PGluconate_DH-like_C_sf"/>
</dbReference>
<reference evidence="6 7" key="2">
    <citation type="journal article" date="2022" name="Arch. Microbiol.">
        <title>Rhodococcus pseudokoreensis sp. nov. isolated from the rhizosphere of young M26 apple rootstocks.</title>
        <authorList>
            <person name="Kampfer P."/>
            <person name="Glaeser S.P."/>
            <person name="Blom J."/>
            <person name="Wolf J."/>
            <person name="Benning S."/>
            <person name="Schloter M."/>
            <person name="Neumann-Schaal M."/>
        </authorList>
    </citation>
    <scope>NUCLEOTIDE SEQUENCE [LARGE SCALE GENOMIC DNA]</scope>
    <source>
        <strain evidence="6 7">R79</strain>
    </source>
</reference>
<dbReference type="InterPro" id="IPR006176">
    <property type="entry name" value="3-OHacyl-CoA_DH_NAD-bd"/>
</dbReference>
<dbReference type="SUPFAM" id="SSF51735">
    <property type="entry name" value="NAD(P)-binding Rossmann-fold domains"/>
    <property type="match status" value="1"/>
</dbReference>
<organism evidence="6 7">
    <name type="scientific">Rhodococcus pseudokoreensis</name>
    <dbReference type="NCBI Taxonomy" id="2811421"/>
    <lineage>
        <taxon>Bacteria</taxon>
        <taxon>Bacillati</taxon>
        <taxon>Actinomycetota</taxon>
        <taxon>Actinomycetes</taxon>
        <taxon>Mycobacteriales</taxon>
        <taxon>Nocardiaceae</taxon>
        <taxon>Rhodococcus</taxon>
    </lineage>
</organism>
<dbReference type="InterPro" id="IPR022694">
    <property type="entry name" value="3-OHacyl-CoA_DH"/>
</dbReference>
<evidence type="ECO:0000259" key="4">
    <source>
        <dbReference type="Pfam" id="PF00725"/>
    </source>
</evidence>
<gene>
    <name evidence="6" type="ORF">JWS13_32630</name>
</gene>
<keyword evidence="7" id="KW-1185">Reference proteome</keyword>
<dbReference type="PANTHER" id="PTHR48075">
    <property type="entry name" value="3-HYDROXYACYL-COA DEHYDROGENASE FAMILY PROTEIN"/>
    <property type="match status" value="1"/>
</dbReference>
<name>A0A974W8C4_9NOCA</name>
<evidence type="ECO:0000259" key="5">
    <source>
        <dbReference type="Pfam" id="PF02737"/>
    </source>
</evidence>
<feature type="domain" description="3-hydroxyacyl-CoA dehydrogenase C-terminal" evidence="4">
    <location>
        <begin position="192"/>
        <end position="286"/>
    </location>
</feature>
<sequence length="295" mass="31174">MSESTTDFSTIGLLGFGTMGAGIAHVLASSGRTVIVLDTDQDRLEAGSAAVTAFLDDSIARGTGTDEDKTAVLTRIITTTHVADLAGVDAVIESVTENAEVKTVLLREVATVVGEQIPLLTNTSALSVTDLAAALPNPARVAGLHFFNPAPVQRTIEVVRALQTDGDLIERLVAFVDTLAEKSAVVVRDRPGFLINSLLLPYLNDVIAEYDDGLATAEDIDVALELGLGYKTGPLKMLDTIGLDDHLHASEAAYAATLDSRYAPPPLLRQMVAADRLGDKNGHGFRTGQPTEEKN</sequence>
<dbReference type="Gene3D" id="1.10.1040.10">
    <property type="entry name" value="N-(1-d-carboxylethyl)-l-norvaline Dehydrogenase, domain 2"/>
    <property type="match status" value="1"/>
</dbReference>
<reference evidence="6 7" key="1">
    <citation type="journal article" date="2021" name="Microbiol. Resour. Announc.">
        <title>Complete Genome Sequences of Two Rhodococcus sp. Strains with Large and Linear Chromosomes, Isolated from Apple Rhizosphere.</title>
        <authorList>
            <person name="Benning S."/>
            <person name="Brugnone N."/>
            <person name="Siani R."/>
            <person name="Kublik S."/>
            <person name="Schloter M."/>
            <person name="Rad V."/>
        </authorList>
    </citation>
    <scope>NUCLEOTIDE SEQUENCE [LARGE SCALE GENOMIC DNA]</scope>
    <source>
        <strain evidence="6 7">R79</strain>
    </source>
</reference>
<feature type="domain" description="3-hydroxyacyl-CoA dehydrogenase NAD binding" evidence="5">
    <location>
        <begin position="10"/>
        <end position="189"/>
    </location>
</feature>
<dbReference type="Gene3D" id="3.40.50.720">
    <property type="entry name" value="NAD(P)-binding Rossmann-like Domain"/>
    <property type="match status" value="1"/>
</dbReference>
<dbReference type="Pfam" id="PF02737">
    <property type="entry name" value="3HCDH_N"/>
    <property type="match status" value="1"/>
</dbReference>
<dbReference type="RefSeq" id="WP_206009473.1">
    <property type="nucleotide sequence ID" value="NZ_CP070619.1"/>
</dbReference>
<evidence type="ECO:0000313" key="7">
    <source>
        <dbReference type="Proteomes" id="UP000662986"/>
    </source>
</evidence>
<evidence type="ECO:0000256" key="2">
    <source>
        <dbReference type="ARBA" id="ARBA00009463"/>
    </source>
</evidence>
<evidence type="ECO:0000313" key="6">
    <source>
        <dbReference type="EMBL" id="QSE93001.1"/>
    </source>
</evidence>
<evidence type="ECO:0000256" key="1">
    <source>
        <dbReference type="ARBA" id="ARBA00005086"/>
    </source>
</evidence>
<dbReference type="InterPro" id="IPR006108">
    <property type="entry name" value="3HC_DH_C"/>
</dbReference>
<dbReference type="SUPFAM" id="SSF48179">
    <property type="entry name" value="6-phosphogluconate dehydrogenase C-terminal domain-like"/>
    <property type="match status" value="1"/>
</dbReference>